<organism evidence="1 2">
    <name type="scientific">Xylaria bambusicola</name>
    <dbReference type="NCBI Taxonomy" id="326684"/>
    <lineage>
        <taxon>Eukaryota</taxon>
        <taxon>Fungi</taxon>
        <taxon>Dikarya</taxon>
        <taxon>Ascomycota</taxon>
        <taxon>Pezizomycotina</taxon>
        <taxon>Sordariomycetes</taxon>
        <taxon>Xylariomycetidae</taxon>
        <taxon>Xylariales</taxon>
        <taxon>Xylariaceae</taxon>
        <taxon>Xylaria</taxon>
    </lineage>
</organism>
<keyword evidence="2" id="KW-1185">Reference proteome</keyword>
<gene>
    <name evidence="1" type="ORF">RRF57_001514</name>
</gene>
<reference evidence="1 2" key="1">
    <citation type="submission" date="2023-10" db="EMBL/GenBank/DDBJ databases">
        <title>Draft genome sequence of Xylaria bambusicola isolate GMP-LS, the root and basal stem rot pathogen of sugarcane in Indonesia.</title>
        <authorList>
            <person name="Selvaraj P."/>
            <person name="Muralishankar V."/>
            <person name="Muruganantham S."/>
            <person name="Sp S."/>
            <person name="Haryani S."/>
            <person name="Lau K.J.X."/>
            <person name="Naqvi N.I."/>
        </authorList>
    </citation>
    <scope>NUCLEOTIDE SEQUENCE [LARGE SCALE GENOMIC DNA]</scope>
    <source>
        <strain evidence="1">GMP-LS</strain>
    </source>
</reference>
<proteinExistence type="predicted"/>
<evidence type="ECO:0000313" key="1">
    <source>
        <dbReference type="EMBL" id="KAK5625798.1"/>
    </source>
</evidence>
<protein>
    <submittedName>
        <fullName evidence="1">Uncharacterized protein</fullName>
    </submittedName>
</protein>
<name>A0AAN7UC01_9PEZI</name>
<accession>A0AAN7UC01</accession>
<evidence type="ECO:0000313" key="2">
    <source>
        <dbReference type="Proteomes" id="UP001305414"/>
    </source>
</evidence>
<comment type="caution">
    <text evidence="1">The sequence shown here is derived from an EMBL/GenBank/DDBJ whole genome shotgun (WGS) entry which is preliminary data.</text>
</comment>
<dbReference type="Proteomes" id="UP001305414">
    <property type="component" value="Unassembled WGS sequence"/>
</dbReference>
<dbReference type="EMBL" id="JAWHQM010000002">
    <property type="protein sequence ID" value="KAK5625798.1"/>
    <property type="molecule type" value="Genomic_DNA"/>
</dbReference>
<dbReference type="AlphaFoldDB" id="A0AAN7UC01"/>
<sequence length="136" mass="14284">MHNQYEALVQAKLDEATQDKRAQPWKLSVNIQAAVPSEEWVKVNPTRAAESTVDARANLFPVGILPVGGVDVRTNAFPVGILPVGGVDVRTNAFPVGILPVGGVDVRTNAFPVGILPVGGVDVRTNAFPIGILPVG</sequence>